<protein>
    <submittedName>
        <fullName evidence="1">Uncharacterized protein</fullName>
    </submittedName>
</protein>
<name>A0ABU4HLM7_9ACTN</name>
<organism evidence="1 2">
    <name type="scientific">Conexibacter stalactiti</name>
    <dbReference type="NCBI Taxonomy" id="1940611"/>
    <lineage>
        <taxon>Bacteria</taxon>
        <taxon>Bacillati</taxon>
        <taxon>Actinomycetota</taxon>
        <taxon>Thermoleophilia</taxon>
        <taxon>Solirubrobacterales</taxon>
        <taxon>Conexibacteraceae</taxon>
        <taxon>Conexibacter</taxon>
    </lineage>
</organism>
<evidence type="ECO:0000313" key="1">
    <source>
        <dbReference type="EMBL" id="MDW5594189.1"/>
    </source>
</evidence>
<keyword evidence="2" id="KW-1185">Reference proteome</keyword>
<accession>A0ABU4HLM7</accession>
<gene>
    <name evidence="1" type="ORF">R7226_07575</name>
</gene>
<comment type="caution">
    <text evidence="1">The sequence shown here is derived from an EMBL/GenBank/DDBJ whole genome shotgun (WGS) entry which is preliminary data.</text>
</comment>
<dbReference type="Proteomes" id="UP001284601">
    <property type="component" value="Unassembled WGS sequence"/>
</dbReference>
<sequence>MSDADLVVGLDERTMNEVLARAYGQLYPKLFRGSEHVARSGLEFDVGWDVTAAPTVVLAQPPNGEQLVRDHLAQNFTPPPGISAEQVADAYVATLDGTTFQLVMRSVTFSIRGDGAEGSTNGTLTIFVQVDPSAGPIALRPLKAVGTVEHADDEWILNEVILPEAMRRAAEALAGVRPPALAFPGVPLTPPAVSVTRSHVLALANLAGKPTPVPPFADQWPAAPFFAVLSEEAKMAVARDGTRQIAGREFGDRGSVNIGIGTAKYAATARVERMDLSPGTPGSTEFGFNGPITGNVNAGIEIGCTTFGVNYTLYAKPDPNGRISLELYDGRKVRARTTRVETFTLLLRPDGSPLEWILSALTTPLLFSLTAIFTPAFTKLFEGISFDVWELPSIPVDFDDVHLVVRPSDVRFGAFAGRTTIEGSVEIATRGLVAAAAGEA</sequence>
<proteinExistence type="predicted"/>
<reference evidence="2" key="1">
    <citation type="submission" date="2023-07" db="EMBL/GenBank/DDBJ databases">
        <title>Conexibacter stalactiti sp. nov., isolated from stalactites in a lava cave and emended description of the genus Conexibacter.</title>
        <authorList>
            <person name="Lee S.D."/>
        </authorList>
    </citation>
    <scope>NUCLEOTIDE SEQUENCE [LARGE SCALE GENOMIC DNA]</scope>
    <source>
        <strain evidence="2">KCTC 39840</strain>
    </source>
</reference>
<dbReference type="RefSeq" id="WP_318596446.1">
    <property type="nucleotide sequence ID" value="NZ_JAWSTH010000013.1"/>
</dbReference>
<reference evidence="1 2" key="2">
    <citation type="submission" date="2023-10" db="EMBL/GenBank/DDBJ databases">
        <authorList>
            <person name="Han X.F."/>
        </authorList>
    </citation>
    <scope>NUCLEOTIDE SEQUENCE [LARGE SCALE GENOMIC DNA]</scope>
    <source>
        <strain evidence="1 2">KCTC 39840</strain>
    </source>
</reference>
<evidence type="ECO:0000313" key="2">
    <source>
        <dbReference type="Proteomes" id="UP001284601"/>
    </source>
</evidence>
<dbReference type="EMBL" id="JAWSTH010000013">
    <property type="protein sequence ID" value="MDW5594189.1"/>
    <property type="molecule type" value="Genomic_DNA"/>
</dbReference>